<gene>
    <name evidence="3" type="ORF">SmJEL517_g04023</name>
</gene>
<keyword evidence="4" id="KW-1185">Reference proteome</keyword>
<proteinExistence type="predicted"/>
<evidence type="ECO:0000259" key="2">
    <source>
        <dbReference type="Pfam" id="PF00294"/>
    </source>
</evidence>
<dbReference type="InterPro" id="IPR011611">
    <property type="entry name" value="PfkB_dom"/>
</dbReference>
<feature type="region of interest" description="Disordered" evidence="1">
    <location>
        <begin position="15"/>
        <end position="67"/>
    </location>
</feature>
<dbReference type="STRING" id="1806994.A0A507C0U4"/>
<dbReference type="SUPFAM" id="SSF53613">
    <property type="entry name" value="Ribokinase-like"/>
    <property type="match status" value="1"/>
</dbReference>
<dbReference type="GeneID" id="42005248"/>
<sequence>MGTNGISTGLQALQISTSSSSTSSNSNPVSPRNFANSPLRNPIRPFNSHGRQHSDTDNEELRSRSRSSAVKLDGLLSECRELLIVGLNPAFQTTLHFDSFREGKVNRAYRKTHSIGGKGQNFAMACEQYGHKEKVSIIQPLGGMTGRHIKQVLEEKGLHQLTVPVTKSTRTSTTILDKRSGSMTVLIEPAGRVATQELALIESTLHSILTNMPSPTPASSHHHHTSPSRKTPLEAVAICGTMPPGITGSTYALIAQLKPSNCILFCDACQDVEPCLESGMVDILKINGEEASVLAGYGVDDNEDLVVVAKRVLSLYSLPMLAITNGPDAAYLFDSTFANTTPQTNHPSQNPSDRTYKCHKYTIPNVLDLVTQDDDLEAFMRITSSSLPESTGLDPGTRVLGSHGDLFNIRGVGGSGTSLKTGFGAFTHRPVPRSAGVNVEIKMNPLGAGDTCAGVFMIEYLESKDAAQAFKYGLAAASASCLAVDLTAHFDKKMMERIFEQITVEDIDMQGFVPANPLEASQTSLNTSETSDGDGVVIKSPDFVVENGV</sequence>
<evidence type="ECO:0000256" key="1">
    <source>
        <dbReference type="SAM" id="MobiDB-lite"/>
    </source>
</evidence>
<reference evidence="3 4" key="1">
    <citation type="journal article" date="2019" name="Sci. Rep.">
        <title>Comparative genomics of chytrid fungi reveal insights into the obligate biotrophic and pathogenic lifestyle of Synchytrium endobioticum.</title>
        <authorList>
            <person name="van de Vossenberg B.T.L.H."/>
            <person name="Warris S."/>
            <person name="Nguyen H.D.T."/>
            <person name="van Gent-Pelzer M.P.E."/>
            <person name="Joly D.L."/>
            <person name="van de Geest H.C."/>
            <person name="Bonants P.J.M."/>
            <person name="Smith D.S."/>
            <person name="Levesque C.A."/>
            <person name="van der Lee T.A.J."/>
        </authorList>
    </citation>
    <scope>NUCLEOTIDE SEQUENCE [LARGE SCALE GENOMIC DNA]</scope>
    <source>
        <strain evidence="3 4">JEL517</strain>
    </source>
</reference>
<dbReference type="OrthoDB" id="26487at2759"/>
<dbReference type="EMBL" id="QEAO01000024">
    <property type="protein sequence ID" value="TPX33031.1"/>
    <property type="molecule type" value="Genomic_DNA"/>
</dbReference>
<organism evidence="3 4">
    <name type="scientific">Synchytrium microbalum</name>
    <dbReference type="NCBI Taxonomy" id="1806994"/>
    <lineage>
        <taxon>Eukaryota</taxon>
        <taxon>Fungi</taxon>
        <taxon>Fungi incertae sedis</taxon>
        <taxon>Chytridiomycota</taxon>
        <taxon>Chytridiomycota incertae sedis</taxon>
        <taxon>Chytridiomycetes</taxon>
        <taxon>Synchytriales</taxon>
        <taxon>Synchytriaceae</taxon>
        <taxon>Synchytrium</taxon>
    </lineage>
</organism>
<name>A0A507C0U4_9FUNG</name>
<feature type="compositionally biased region" description="Low complexity" evidence="1">
    <location>
        <begin position="16"/>
        <end position="27"/>
    </location>
</feature>
<dbReference type="Gene3D" id="3.40.1190.20">
    <property type="match status" value="2"/>
</dbReference>
<dbReference type="RefSeq" id="XP_031024126.1">
    <property type="nucleotide sequence ID" value="XM_031169951.1"/>
</dbReference>
<dbReference type="InterPro" id="IPR029056">
    <property type="entry name" value="Ribokinase-like"/>
</dbReference>
<feature type="domain" description="Carbohydrate kinase PfkB" evidence="2">
    <location>
        <begin position="101"/>
        <end position="190"/>
    </location>
</feature>
<feature type="region of interest" description="Disordered" evidence="1">
    <location>
        <begin position="210"/>
        <end position="230"/>
    </location>
</feature>
<comment type="caution">
    <text evidence="3">The sequence shown here is derived from an EMBL/GenBank/DDBJ whole genome shotgun (WGS) entry which is preliminary data.</text>
</comment>
<feature type="compositionally biased region" description="Basic and acidic residues" evidence="1">
    <location>
        <begin position="52"/>
        <end position="63"/>
    </location>
</feature>
<dbReference type="PANTHER" id="PTHR46566:SF2">
    <property type="entry name" value="ATP-DEPENDENT 6-PHOSPHOFRUCTOKINASE ISOZYME 2"/>
    <property type="match status" value="1"/>
</dbReference>
<feature type="compositionally biased region" description="Polar residues" evidence="1">
    <location>
        <begin position="28"/>
        <end position="39"/>
    </location>
</feature>
<evidence type="ECO:0000313" key="3">
    <source>
        <dbReference type="EMBL" id="TPX33031.1"/>
    </source>
</evidence>
<dbReference type="Pfam" id="PF00294">
    <property type="entry name" value="PfkB"/>
    <property type="match status" value="1"/>
</dbReference>
<accession>A0A507C0U4</accession>
<protein>
    <recommendedName>
        <fullName evidence="2">Carbohydrate kinase PfkB domain-containing protein</fullName>
    </recommendedName>
</protein>
<evidence type="ECO:0000313" key="4">
    <source>
        <dbReference type="Proteomes" id="UP000319731"/>
    </source>
</evidence>
<dbReference type="AlphaFoldDB" id="A0A507C0U4"/>
<dbReference type="PANTHER" id="PTHR46566">
    <property type="entry name" value="1-PHOSPHOFRUCTOKINASE-RELATED"/>
    <property type="match status" value="1"/>
</dbReference>
<dbReference type="Proteomes" id="UP000319731">
    <property type="component" value="Unassembled WGS sequence"/>
</dbReference>